<dbReference type="AlphaFoldDB" id="G2WUM2"/>
<name>G2WUM2_VERDV</name>
<dbReference type="RefSeq" id="XP_009648676.1">
    <property type="nucleotide sequence ID" value="XM_009650381.1"/>
</dbReference>
<gene>
    <name evidence="1" type="ORF">VDAG_01495</name>
</gene>
<protein>
    <submittedName>
        <fullName evidence="1">Uncharacterized protein</fullName>
    </submittedName>
</protein>
<dbReference type="GeneID" id="20702958"/>
<accession>G2WUM2</accession>
<dbReference type="Proteomes" id="UP000001611">
    <property type="component" value="Chromosome 1"/>
</dbReference>
<dbReference type="EMBL" id="DS572696">
    <property type="protein sequence ID" value="EGY17813.1"/>
    <property type="molecule type" value="Genomic_DNA"/>
</dbReference>
<keyword evidence="2" id="KW-1185">Reference proteome</keyword>
<dbReference type="InParanoid" id="G2WUM2"/>
<organism evidence="1 2">
    <name type="scientific">Verticillium dahliae (strain VdLs.17 / ATCC MYA-4575 / FGSC 10137)</name>
    <name type="common">Verticillium wilt</name>
    <dbReference type="NCBI Taxonomy" id="498257"/>
    <lineage>
        <taxon>Eukaryota</taxon>
        <taxon>Fungi</taxon>
        <taxon>Dikarya</taxon>
        <taxon>Ascomycota</taxon>
        <taxon>Pezizomycotina</taxon>
        <taxon>Sordariomycetes</taxon>
        <taxon>Hypocreomycetidae</taxon>
        <taxon>Glomerellales</taxon>
        <taxon>Plectosphaerellaceae</taxon>
        <taxon>Verticillium</taxon>
    </lineage>
</organism>
<reference evidence="1 2" key="1">
    <citation type="submission" date="2008-03" db="EMBL/GenBank/DDBJ databases">
        <title>The Genome Sequence of Verticillium dahliae VdLs.17.</title>
        <authorList>
            <consortium name="The Broad Institute Genome Sequencing Platform"/>
            <person name="Ma L.-J.J."/>
            <person name="Klosterman S.J."/>
            <person name="Subbarao K."/>
            <person name="Dobinson K."/>
            <person name="Veronese P."/>
            <person name="Kang S."/>
            <person name="Gold S.E."/>
            <person name="Young S."/>
            <person name="Jaffe D."/>
            <person name="Gnerre S."/>
            <person name="Berlin A."/>
            <person name="Heiman D."/>
            <person name="Hepburn T."/>
            <person name="Sykes S."/>
            <person name="Alvarado L."/>
            <person name="Kodira C.D."/>
            <person name="Lander E."/>
            <person name="Galagan J."/>
            <person name="Nusbaum C."/>
            <person name="Birren B."/>
        </authorList>
    </citation>
    <scope>NUCLEOTIDE SEQUENCE [LARGE SCALE GENOMIC DNA]</scope>
    <source>
        <strain evidence="2">VdLs.17 / ATCC MYA-4575 / FGSC 10137</strain>
    </source>
</reference>
<sequence length="102" mass="10540">MAGAGLSRVGWPKLDRFVKASLCLSPRKHTGTREGTALTGTWLVQGGRPGTIAMSQCEQMSLAQNGQKSAQETGAGLITARPTGLFRWASCGRVSGGCGFGG</sequence>
<dbReference type="KEGG" id="vda:VDAG_01495"/>
<evidence type="ECO:0000313" key="1">
    <source>
        <dbReference type="EMBL" id="EGY17813.1"/>
    </source>
</evidence>
<dbReference type="HOGENOM" id="CLU_2279599_0_0_1"/>
<evidence type="ECO:0000313" key="2">
    <source>
        <dbReference type="Proteomes" id="UP000001611"/>
    </source>
</evidence>
<proteinExistence type="predicted"/>